<organism evidence="2 4">
    <name type="scientific">Staphylococcus caeli</name>
    <dbReference type="NCBI Taxonomy" id="2201815"/>
    <lineage>
        <taxon>Bacteria</taxon>
        <taxon>Bacillati</taxon>
        <taxon>Bacillota</taxon>
        <taxon>Bacilli</taxon>
        <taxon>Bacillales</taxon>
        <taxon>Staphylococcaceae</taxon>
        <taxon>Staphylococcus</taxon>
    </lineage>
</organism>
<name>A0A1D4MIH1_9STAP</name>
<evidence type="ECO:0000313" key="3">
    <source>
        <dbReference type="Proteomes" id="UP000095412"/>
    </source>
</evidence>
<proteinExistence type="predicted"/>
<reference evidence="1 3" key="1">
    <citation type="submission" date="2016-09" db="EMBL/GenBank/DDBJ databases">
        <authorList>
            <consortium name="Pathogen Informatics"/>
            <person name="Sun Q."/>
            <person name="Inoue M."/>
        </authorList>
    </citation>
    <scope>NUCLEOTIDE SEQUENCE [LARGE SCALE GENOMIC DNA]</scope>
    <source>
        <strain evidence="1 3">82C</strain>
    </source>
</reference>
<sequence>MKRKSLLLDFDDTIVDFKSAEAYAFYKLAEHYNLEVNNEDLQNFMLVNEAHWNAFQKNELTKTEVLSQRFEVYFESHQLTVDGNEADQIFRNELANAPIKYFRNTKDTLAQLKTQHDLYIVTNGVLETQERRIAKTEIEQWFKDIFVSEQTGYQKPMPEFFDFVFNVIGEDKRENAIIIGDSLSSDILGGKNAGIKTCWFNPRKKINESSIIPDHTINSLDQILTLIK</sequence>
<dbReference type="EMBL" id="FMPI01000009">
    <property type="protein sequence ID" value="SCS98204.1"/>
    <property type="molecule type" value="Genomic_DNA"/>
</dbReference>
<dbReference type="CDD" id="cd04305">
    <property type="entry name" value="HAD_Neu5Ac-Pase_like"/>
    <property type="match status" value="1"/>
</dbReference>
<reference evidence="2 4" key="2">
    <citation type="submission" date="2016-09" db="EMBL/GenBank/DDBJ databases">
        <authorList>
            <consortium name="Pathogen Informatics"/>
        </authorList>
    </citation>
    <scope>NUCLEOTIDE SEQUENCE [LARGE SCALE GENOMIC DNA]</scope>
    <source>
        <strain evidence="2 4">82B</strain>
    </source>
</reference>
<dbReference type="NCBIfam" id="TIGR01549">
    <property type="entry name" value="HAD-SF-IA-v1"/>
    <property type="match status" value="1"/>
</dbReference>
<dbReference type="SUPFAM" id="SSF56784">
    <property type="entry name" value="HAD-like"/>
    <property type="match status" value="1"/>
</dbReference>
<dbReference type="InterPro" id="IPR023198">
    <property type="entry name" value="PGP-like_dom2"/>
</dbReference>
<dbReference type="AlphaFoldDB" id="A0A1D4MIH1"/>
<evidence type="ECO:0000313" key="2">
    <source>
        <dbReference type="EMBL" id="SCT17183.1"/>
    </source>
</evidence>
<dbReference type="InterPro" id="IPR023214">
    <property type="entry name" value="HAD_sf"/>
</dbReference>
<dbReference type="NCBIfam" id="TIGR02254">
    <property type="entry name" value="YjjG_YfnB"/>
    <property type="match status" value="1"/>
</dbReference>
<dbReference type="InterPro" id="IPR036412">
    <property type="entry name" value="HAD-like_sf"/>
</dbReference>
<protein>
    <submittedName>
        <fullName evidence="2">Hydrolase</fullName>
        <ecNumber evidence="2">3.-.-.-</ecNumber>
    </submittedName>
</protein>
<dbReference type="EMBL" id="FMPG01000009">
    <property type="protein sequence ID" value="SCT17183.1"/>
    <property type="molecule type" value="Genomic_DNA"/>
</dbReference>
<dbReference type="Gene3D" id="3.40.50.1000">
    <property type="entry name" value="HAD superfamily/HAD-like"/>
    <property type="match status" value="1"/>
</dbReference>
<dbReference type="SFLD" id="SFLDG01129">
    <property type="entry name" value="C1.5:_HAD__Beta-PGM__Phosphata"/>
    <property type="match status" value="1"/>
</dbReference>
<dbReference type="PANTHER" id="PTHR47478:SF1">
    <property type="entry name" value="PYRIMIDINE 5'-NUCLEOTIDASE YJJG"/>
    <property type="match status" value="1"/>
</dbReference>
<dbReference type="Proteomes" id="UP000095412">
    <property type="component" value="Unassembled WGS sequence"/>
</dbReference>
<dbReference type="OrthoDB" id="9802350at2"/>
<dbReference type="InterPro" id="IPR011951">
    <property type="entry name" value="HAD-SF_hydro_IA_YjjG/PynA"/>
</dbReference>
<dbReference type="InterPro" id="IPR041492">
    <property type="entry name" value="HAD_2"/>
</dbReference>
<evidence type="ECO:0000313" key="4">
    <source>
        <dbReference type="Proteomes" id="UP000095768"/>
    </source>
</evidence>
<dbReference type="NCBIfam" id="TIGR01509">
    <property type="entry name" value="HAD-SF-IA-v3"/>
    <property type="match status" value="1"/>
</dbReference>
<dbReference type="InterPro" id="IPR006439">
    <property type="entry name" value="HAD-SF_hydro_IA"/>
</dbReference>
<dbReference type="Pfam" id="PF13419">
    <property type="entry name" value="HAD_2"/>
    <property type="match status" value="1"/>
</dbReference>
<dbReference type="SFLD" id="SFLDS00003">
    <property type="entry name" value="Haloacid_Dehalogenase"/>
    <property type="match status" value="1"/>
</dbReference>
<keyword evidence="3" id="KW-1185">Reference proteome</keyword>
<dbReference type="SFLD" id="SFLDG01135">
    <property type="entry name" value="C1.5.6:_HAD__Beta-PGM__Phospha"/>
    <property type="match status" value="1"/>
</dbReference>
<keyword evidence="2" id="KW-0378">Hydrolase</keyword>
<gene>
    <name evidence="2" type="primary">yfnB</name>
    <name evidence="2" type="ORF">SAMEA2297795_01915</name>
    <name evidence="1" type="ORF">SAMEA2297796_01502</name>
</gene>
<evidence type="ECO:0000313" key="1">
    <source>
        <dbReference type="EMBL" id="SCS98204.1"/>
    </source>
</evidence>
<dbReference type="EC" id="3.-.-.-" evidence="2"/>
<dbReference type="InterPro" id="IPR052550">
    <property type="entry name" value="Pyrimidine_5'-ntase_YjjG"/>
</dbReference>
<accession>A0A1D4MIH1</accession>
<dbReference type="PANTHER" id="PTHR47478">
    <property type="match status" value="1"/>
</dbReference>
<dbReference type="Gene3D" id="1.10.150.240">
    <property type="entry name" value="Putative phosphatase, domain 2"/>
    <property type="match status" value="1"/>
</dbReference>
<dbReference type="RefSeq" id="WP_069995667.1">
    <property type="nucleotide sequence ID" value="NZ_FMPG01000009.1"/>
</dbReference>
<dbReference type="Proteomes" id="UP000095768">
    <property type="component" value="Unassembled WGS sequence"/>
</dbReference>
<dbReference type="GO" id="GO:0008253">
    <property type="term" value="F:5'-nucleotidase activity"/>
    <property type="evidence" value="ECO:0007669"/>
    <property type="project" value="InterPro"/>
</dbReference>